<evidence type="ECO:0000256" key="1">
    <source>
        <dbReference type="SAM" id="Phobius"/>
    </source>
</evidence>
<sequence length="192" mass="19826">MDGITLNTGIDPFLELAGYWDAFWALPAAARAATVVAGTVVLAVTLVGLFPEYGERGARKARRHSITTTFLGTVVFGLFGGSVGALWYGATRSDVASMLAAPILFVLASIAVVWTGIGLVALGEFVAARLGHDDAVWGVATVVVIVGIGAVYPPVGAVVLVLAALLGFGAGIRTNPFAAPETERVVPPHRRS</sequence>
<feature type="transmembrane region" description="Helical" evidence="1">
    <location>
        <begin position="70"/>
        <end position="90"/>
    </location>
</feature>
<evidence type="ECO:0000313" key="2">
    <source>
        <dbReference type="EMBL" id="MFC6952905.1"/>
    </source>
</evidence>
<evidence type="ECO:0000313" key="3">
    <source>
        <dbReference type="Proteomes" id="UP001596395"/>
    </source>
</evidence>
<dbReference type="EMBL" id="JBHSXN010000002">
    <property type="protein sequence ID" value="MFC6952905.1"/>
    <property type="molecule type" value="Genomic_DNA"/>
</dbReference>
<feature type="transmembrane region" description="Helical" evidence="1">
    <location>
        <begin position="28"/>
        <end position="50"/>
    </location>
</feature>
<feature type="transmembrane region" description="Helical" evidence="1">
    <location>
        <begin position="96"/>
        <end position="123"/>
    </location>
</feature>
<dbReference type="RefSeq" id="WP_336349887.1">
    <property type="nucleotide sequence ID" value="NZ_JAZAQL010000002.1"/>
</dbReference>
<comment type="caution">
    <text evidence="2">The sequence shown here is derived from an EMBL/GenBank/DDBJ whole genome shotgun (WGS) entry which is preliminary data.</text>
</comment>
<gene>
    <name evidence="2" type="ORF">ACFQGB_08520</name>
</gene>
<name>A0ABD5VC17_9EURY</name>
<protein>
    <submittedName>
        <fullName evidence="2">Uncharacterized protein</fullName>
    </submittedName>
</protein>
<organism evidence="2 3">
    <name type="scientific">Halorubellus litoreus</name>
    <dbReference type="NCBI Taxonomy" id="755308"/>
    <lineage>
        <taxon>Archaea</taxon>
        <taxon>Methanobacteriati</taxon>
        <taxon>Methanobacteriota</taxon>
        <taxon>Stenosarchaea group</taxon>
        <taxon>Halobacteria</taxon>
        <taxon>Halobacteriales</taxon>
        <taxon>Halorubellaceae</taxon>
        <taxon>Halorubellus</taxon>
    </lineage>
</organism>
<reference evidence="2 3" key="1">
    <citation type="journal article" date="2019" name="Int. J. Syst. Evol. Microbiol.">
        <title>The Global Catalogue of Microorganisms (GCM) 10K type strain sequencing project: providing services to taxonomists for standard genome sequencing and annotation.</title>
        <authorList>
            <consortium name="The Broad Institute Genomics Platform"/>
            <consortium name="The Broad Institute Genome Sequencing Center for Infectious Disease"/>
            <person name="Wu L."/>
            <person name="Ma J."/>
        </authorList>
    </citation>
    <scope>NUCLEOTIDE SEQUENCE [LARGE SCALE GENOMIC DNA]</scope>
    <source>
        <strain evidence="2 3">GX26</strain>
    </source>
</reference>
<accession>A0ABD5VC17</accession>
<keyword evidence="1" id="KW-0472">Membrane</keyword>
<feature type="transmembrane region" description="Helical" evidence="1">
    <location>
        <begin position="135"/>
        <end position="168"/>
    </location>
</feature>
<keyword evidence="1" id="KW-0812">Transmembrane</keyword>
<dbReference type="AlphaFoldDB" id="A0ABD5VC17"/>
<dbReference type="Proteomes" id="UP001596395">
    <property type="component" value="Unassembled WGS sequence"/>
</dbReference>
<proteinExistence type="predicted"/>
<keyword evidence="1" id="KW-1133">Transmembrane helix</keyword>
<keyword evidence="3" id="KW-1185">Reference proteome</keyword>